<dbReference type="Pfam" id="PF00011">
    <property type="entry name" value="HSP20"/>
    <property type="match status" value="1"/>
</dbReference>
<dbReference type="PRINTS" id="PR00299">
    <property type="entry name" value="ACRYSTALLIN"/>
</dbReference>
<dbReference type="PROSITE" id="PS01031">
    <property type="entry name" value="SHSP"/>
    <property type="match status" value="1"/>
</dbReference>
<dbReference type="GO" id="GO:0043066">
    <property type="term" value="P:negative regulation of apoptotic process"/>
    <property type="evidence" value="ECO:0007669"/>
    <property type="project" value="TreeGrafter"/>
</dbReference>
<feature type="region of interest" description="Disordered" evidence="3">
    <location>
        <begin position="1"/>
        <end position="27"/>
    </location>
</feature>
<organism evidence="5 6">
    <name type="scientific">Astyanax mexicanus</name>
    <name type="common">Blind cave fish</name>
    <name type="synonym">Astyanax fasciatus mexicanus</name>
    <dbReference type="NCBI Taxonomy" id="7994"/>
    <lineage>
        <taxon>Eukaryota</taxon>
        <taxon>Metazoa</taxon>
        <taxon>Chordata</taxon>
        <taxon>Craniata</taxon>
        <taxon>Vertebrata</taxon>
        <taxon>Euteleostomi</taxon>
        <taxon>Actinopterygii</taxon>
        <taxon>Neopterygii</taxon>
        <taxon>Teleostei</taxon>
        <taxon>Ostariophysi</taxon>
        <taxon>Characiformes</taxon>
        <taxon>Characoidei</taxon>
        <taxon>Acestrorhamphidae</taxon>
        <taxon>Acestrorhamphinae</taxon>
        <taxon>Astyanax</taxon>
    </lineage>
</organism>
<comment type="similarity">
    <text evidence="1 2">Belongs to the small heat shock protein (HSP20) family.</text>
</comment>
<dbReference type="GO" id="GO:0005737">
    <property type="term" value="C:cytoplasm"/>
    <property type="evidence" value="ECO:0007669"/>
    <property type="project" value="TreeGrafter"/>
</dbReference>
<evidence type="ECO:0000313" key="5">
    <source>
        <dbReference type="Ensembl" id="ENSAMXP00005038684.1"/>
    </source>
</evidence>
<dbReference type="Proteomes" id="UP000694621">
    <property type="component" value="Unplaced"/>
</dbReference>
<evidence type="ECO:0000313" key="6">
    <source>
        <dbReference type="Proteomes" id="UP000694621"/>
    </source>
</evidence>
<dbReference type="InterPro" id="IPR002068">
    <property type="entry name" value="A-crystallin/Hsp20_dom"/>
</dbReference>
<evidence type="ECO:0000259" key="4">
    <source>
        <dbReference type="PROSITE" id="PS01031"/>
    </source>
</evidence>
<dbReference type="GO" id="GO:0051082">
    <property type="term" value="F:unfolded protein binding"/>
    <property type="evidence" value="ECO:0007669"/>
    <property type="project" value="TreeGrafter"/>
</dbReference>
<protein>
    <submittedName>
        <fullName evidence="5">Heat shock protein family B (small) member 1</fullName>
    </submittedName>
</protein>
<dbReference type="GO" id="GO:0042026">
    <property type="term" value="P:protein refolding"/>
    <property type="evidence" value="ECO:0007669"/>
    <property type="project" value="TreeGrafter"/>
</dbReference>
<dbReference type="PANTHER" id="PTHR45640">
    <property type="entry name" value="HEAT SHOCK PROTEIN HSP-12.2-RELATED"/>
    <property type="match status" value="1"/>
</dbReference>
<feature type="domain" description="SHSP" evidence="4">
    <location>
        <begin position="90"/>
        <end position="220"/>
    </location>
</feature>
<dbReference type="Gene3D" id="2.60.40.790">
    <property type="match status" value="1"/>
</dbReference>
<dbReference type="GO" id="GO:0005634">
    <property type="term" value="C:nucleus"/>
    <property type="evidence" value="ECO:0007669"/>
    <property type="project" value="TreeGrafter"/>
</dbReference>
<dbReference type="SUPFAM" id="SSF49764">
    <property type="entry name" value="HSP20-like chaperones"/>
    <property type="match status" value="1"/>
</dbReference>
<evidence type="ECO:0000256" key="3">
    <source>
        <dbReference type="SAM" id="MobiDB-lite"/>
    </source>
</evidence>
<dbReference type="InterPro" id="IPR008978">
    <property type="entry name" value="HSP20-like_chaperone"/>
</dbReference>
<dbReference type="Ensembl" id="ENSAMXT00005042136.1">
    <property type="protein sequence ID" value="ENSAMXP00005038684.1"/>
    <property type="gene ID" value="ENSAMXG00005018315.1"/>
</dbReference>
<name>A0A8B9KN11_ASTMX</name>
<evidence type="ECO:0000256" key="2">
    <source>
        <dbReference type="RuleBase" id="RU003616"/>
    </source>
</evidence>
<dbReference type="GO" id="GO:0009408">
    <property type="term" value="P:response to heat"/>
    <property type="evidence" value="ECO:0007669"/>
    <property type="project" value="TreeGrafter"/>
</dbReference>
<sequence length="225" mass="25048">MLSSTKIRHSSEQPTSNMPRPLFKRNGSWDPIRDWPKSSLLDQCTGPPFFLEPGDISWVDTARKTLETSPWPGFLCFPLVTSVCPEISPSFGAGQQSQVSQVECDQKTWKISLDVSHFGSEEVSVKTKEGYLEITGKHEERRDEQGVISRSFTRKYNHGTVSSSLSNDDLIAILFSIRLPAEADLHQMSCTLSPEGILVVEAPLASSPIPFPAETEIPIQMLEKQ</sequence>
<dbReference type="InterPro" id="IPR001436">
    <property type="entry name" value="Alpha-crystallin/sHSP_animal"/>
</dbReference>
<proteinExistence type="inferred from homology"/>
<dbReference type="AlphaFoldDB" id="A0A8B9KN11"/>
<dbReference type="PANTHER" id="PTHR45640:SF7">
    <property type="entry name" value="HEAT SHOCK PROTEIN BETA-1"/>
    <property type="match status" value="1"/>
</dbReference>
<evidence type="ECO:0000256" key="1">
    <source>
        <dbReference type="PROSITE-ProRule" id="PRU00285"/>
    </source>
</evidence>
<accession>A0A8B9KN11</accession>
<reference evidence="5" key="1">
    <citation type="submission" date="2025-08" db="UniProtKB">
        <authorList>
            <consortium name="Ensembl"/>
        </authorList>
    </citation>
    <scope>IDENTIFICATION</scope>
</reference>